<comment type="caution">
    <text evidence="4">The sequence shown here is derived from an EMBL/GenBank/DDBJ whole genome shotgun (WGS) entry which is preliminary data.</text>
</comment>
<evidence type="ECO:0000259" key="3">
    <source>
        <dbReference type="Pfam" id="PF14643"/>
    </source>
</evidence>
<feature type="region of interest" description="Disordered" evidence="2">
    <location>
        <begin position="166"/>
        <end position="185"/>
    </location>
</feature>
<evidence type="ECO:0000313" key="4">
    <source>
        <dbReference type="EMBL" id="KAH0817482.1"/>
    </source>
</evidence>
<protein>
    <recommendedName>
        <fullName evidence="3">DUF4455 domain-containing protein</fullName>
    </recommendedName>
</protein>
<accession>A0A8J6HNH8</accession>
<feature type="domain" description="DUF4455" evidence="3">
    <location>
        <begin position="12"/>
        <end position="149"/>
    </location>
</feature>
<dbReference type="AlphaFoldDB" id="A0A8J6HNH8"/>
<name>A0A8J6HNH8_TENMO</name>
<organism evidence="4 5">
    <name type="scientific">Tenebrio molitor</name>
    <name type="common">Yellow mealworm beetle</name>
    <dbReference type="NCBI Taxonomy" id="7067"/>
    <lineage>
        <taxon>Eukaryota</taxon>
        <taxon>Metazoa</taxon>
        <taxon>Ecdysozoa</taxon>
        <taxon>Arthropoda</taxon>
        <taxon>Hexapoda</taxon>
        <taxon>Insecta</taxon>
        <taxon>Pterygota</taxon>
        <taxon>Neoptera</taxon>
        <taxon>Endopterygota</taxon>
        <taxon>Coleoptera</taxon>
        <taxon>Polyphaga</taxon>
        <taxon>Cucujiformia</taxon>
        <taxon>Tenebrionidae</taxon>
        <taxon>Tenebrio</taxon>
    </lineage>
</organism>
<dbReference type="InterPro" id="IPR028089">
    <property type="entry name" value="DUF4455"/>
</dbReference>
<keyword evidence="1" id="KW-0175">Coiled coil</keyword>
<gene>
    <name evidence="4" type="ORF">GEV33_005309</name>
</gene>
<reference evidence="4" key="2">
    <citation type="submission" date="2021-08" db="EMBL/GenBank/DDBJ databases">
        <authorList>
            <person name="Eriksson T."/>
        </authorList>
    </citation>
    <scope>NUCLEOTIDE SEQUENCE</scope>
    <source>
        <strain evidence="4">Stoneville</strain>
        <tissue evidence="4">Whole head</tissue>
    </source>
</reference>
<reference evidence="4" key="1">
    <citation type="journal article" date="2020" name="J Insects Food Feed">
        <title>The yellow mealworm (Tenebrio molitor) genome: a resource for the emerging insects as food and feed industry.</title>
        <authorList>
            <person name="Eriksson T."/>
            <person name="Andere A."/>
            <person name="Kelstrup H."/>
            <person name="Emery V."/>
            <person name="Picard C."/>
        </authorList>
    </citation>
    <scope>NUCLEOTIDE SEQUENCE</scope>
    <source>
        <strain evidence="4">Stoneville</strain>
        <tissue evidence="4">Whole head</tissue>
    </source>
</reference>
<proteinExistence type="predicted"/>
<dbReference type="Proteomes" id="UP000719412">
    <property type="component" value="Unassembled WGS sequence"/>
</dbReference>
<evidence type="ECO:0000256" key="1">
    <source>
        <dbReference type="SAM" id="Coils"/>
    </source>
</evidence>
<sequence>MEYFNSEMYQDIVDDIAEQYTCDVADLQKLWNSVTGYMETNIKNTYTFLNGSAHLWDGHFARVNDGKAVILEDLRLLIARNDKAAQEYEKKIYKILDKMREQSTIPKLDKDLDELNKFLDSVGKLYAKHCDAEIKALNKYHKLVDQGIELLISEIDRFLNETSMNDNRHRSWESVPPGAKEPERPVNDDNDDLIPHQMKCCQFQVDAVNNWMFGLWEAIRLYMVTCRKELNDEANRWMGNTIGKLKKRLEVRLATHKPRYPRVKTMIYEVRLKELQDHLNQLDRLEETVNRYAADSHSFNSISKESRAETLDDYKTRLAEIEEKMKKAKKSLQVASLIEQAKTITEETKQTIEQSFAENHEVIDDNFKRINQMICHFSNSIKLFSEEGNYSRDEAKLFKKKIAKIRKTIPKKEKKAVDEYHAGKPIIVQTFVNLREPIFRRLEISKKEFEHNEETCAKVKALQGKIRNFASDTKFKIHRLDACIDYYECMSKVDLWKRKHFDIMKDAVQECLDKLKELVDLLIGGQSRTGESYIFQLNKLIDDSFRQIKAVAQSVPKLPPKLYST</sequence>
<dbReference type="Pfam" id="PF14643">
    <property type="entry name" value="DUF4455"/>
    <property type="match status" value="1"/>
</dbReference>
<evidence type="ECO:0000313" key="5">
    <source>
        <dbReference type="Proteomes" id="UP000719412"/>
    </source>
</evidence>
<evidence type="ECO:0000256" key="2">
    <source>
        <dbReference type="SAM" id="MobiDB-lite"/>
    </source>
</evidence>
<dbReference type="EMBL" id="JABDTM020019392">
    <property type="protein sequence ID" value="KAH0817482.1"/>
    <property type="molecule type" value="Genomic_DNA"/>
</dbReference>
<feature type="coiled-coil region" evidence="1">
    <location>
        <begin position="268"/>
        <end position="338"/>
    </location>
</feature>
<keyword evidence="5" id="KW-1185">Reference proteome</keyword>